<keyword evidence="3" id="KW-0479">Metal-binding</keyword>
<gene>
    <name evidence="11" type="ORF">IFR04_015361</name>
</gene>
<feature type="domain" description="Peptidase M43 pregnancy-associated plasma-A" evidence="10">
    <location>
        <begin position="197"/>
        <end position="282"/>
    </location>
</feature>
<feature type="chain" id="PRO_5034319025" description="Peptidase M43 pregnancy-associated plasma-A domain-containing protein" evidence="9">
    <location>
        <begin position="21"/>
        <end position="290"/>
    </location>
</feature>
<evidence type="ECO:0000313" key="11">
    <source>
        <dbReference type="EMBL" id="KAG4411501.1"/>
    </source>
</evidence>
<sequence>MVRFTLLASLIAGAITTVSAHPQPRDESRQIGCGTEPPAEFLEAASQISAWEKETFTNATRTDSARAATVTIDTYIHVIARSTALSGGYVPAAQLTNQISVLNEHYAPAGFQFKLISTDYTVNTAWAADANGNDVAMKRALRKGTYSSLNIYFQYTVSGYLGYAQFPQVAAVGSTDYITDGLNILYTTAPGGSLRNYNLGGTVTHEVGHWLGLFHVFQGGCTGSGDMIADTPPQSTLTDGCPVGQDSCSGGGVDSIHNYMDYSYDACYESFTPNQITRMTNMWSTYRAGL</sequence>
<evidence type="ECO:0000256" key="4">
    <source>
        <dbReference type="ARBA" id="ARBA00022729"/>
    </source>
</evidence>
<evidence type="ECO:0000256" key="8">
    <source>
        <dbReference type="ARBA" id="ARBA00023157"/>
    </source>
</evidence>
<keyword evidence="7" id="KW-0482">Metalloprotease</keyword>
<reference evidence="11" key="1">
    <citation type="submission" date="2021-02" db="EMBL/GenBank/DDBJ databases">
        <title>Genome sequence Cadophora malorum strain M34.</title>
        <authorList>
            <person name="Stefanovic E."/>
            <person name="Vu D."/>
            <person name="Scully C."/>
            <person name="Dijksterhuis J."/>
            <person name="Roader J."/>
            <person name="Houbraken J."/>
        </authorList>
    </citation>
    <scope>NUCLEOTIDE SEQUENCE</scope>
    <source>
        <strain evidence="11">M34</strain>
    </source>
</reference>
<keyword evidence="8" id="KW-1015">Disulfide bond</keyword>
<dbReference type="EMBL" id="JAFJYH010000468">
    <property type="protein sequence ID" value="KAG4411501.1"/>
    <property type="molecule type" value="Genomic_DNA"/>
</dbReference>
<dbReference type="InterPro" id="IPR008754">
    <property type="entry name" value="Peptidase_M43"/>
</dbReference>
<protein>
    <recommendedName>
        <fullName evidence="10">Peptidase M43 pregnancy-associated plasma-A domain-containing protein</fullName>
    </recommendedName>
</protein>
<evidence type="ECO:0000256" key="6">
    <source>
        <dbReference type="ARBA" id="ARBA00022833"/>
    </source>
</evidence>
<organism evidence="11 12">
    <name type="scientific">Cadophora malorum</name>
    <dbReference type="NCBI Taxonomy" id="108018"/>
    <lineage>
        <taxon>Eukaryota</taxon>
        <taxon>Fungi</taxon>
        <taxon>Dikarya</taxon>
        <taxon>Ascomycota</taxon>
        <taxon>Pezizomycotina</taxon>
        <taxon>Leotiomycetes</taxon>
        <taxon>Helotiales</taxon>
        <taxon>Ploettnerulaceae</taxon>
        <taxon>Cadophora</taxon>
    </lineage>
</organism>
<dbReference type="OrthoDB" id="536211at2759"/>
<dbReference type="PANTHER" id="PTHR47466">
    <property type="match status" value="1"/>
</dbReference>
<dbReference type="PANTHER" id="PTHR47466:SF1">
    <property type="entry name" value="METALLOPROTEASE MEP1 (AFU_ORTHOLOGUE AFUA_1G07730)-RELATED"/>
    <property type="match status" value="1"/>
</dbReference>
<dbReference type="GO" id="GO:0006508">
    <property type="term" value="P:proteolysis"/>
    <property type="evidence" value="ECO:0007669"/>
    <property type="project" value="UniProtKB-KW"/>
</dbReference>
<dbReference type="GO" id="GO:0008237">
    <property type="term" value="F:metallopeptidase activity"/>
    <property type="evidence" value="ECO:0007669"/>
    <property type="project" value="UniProtKB-KW"/>
</dbReference>
<evidence type="ECO:0000256" key="5">
    <source>
        <dbReference type="ARBA" id="ARBA00022801"/>
    </source>
</evidence>
<feature type="signal peptide" evidence="9">
    <location>
        <begin position="1"/>
        <end position="20"/>
    </location>
</feature>
<evidence type="ECO:0000259" key="10">
    <source>
        <dbReference type="Pfam" id="PF05572"/>
    </source>
</evidence>
<dbReference type="GO" id="GO:0046872">
    <property type="term" value="F:metal ion binding"/>
    <property type="evidence" value="ECO:0007669"/>
    <property type="project" value="UniProtKB-KW"/>
</dbReference>
<evidence type="ECO:0000256" key="2">
    <source>
        <dbReference type="ARBA" id="ARBA00022670"/>
    </source>
</evidence>
<keyword evidence="6" id="KW-0862">Zinc</keyword>
<keyword evidence="2" id="KW-0645">Protease</keyword>
<dbReference type="SUPFAM" id="SSF55486">
    <property type="entry name" value="Metalloproteases ('zincins'), catalytic domain"/>
    <property type="match status" value="1"/>
</dbReference>
<proteinExistence type="inferred from homology"/>
<keyword evidence="4 9" id="KW-0732">Signal</keyword>
<accession>A0A8H7T3D2</accession>
<comment type="similarity">
    <text evidence="1">Belongs to the peptidase M43B family.</text>
</comment>
<keyword evidence="12" id="KW-1185">Reference proteome</keyword>
<evidence type="ECO:0000256" key="1">
    <source>
        <dbReference type="ARBA" id="ARBA00008721"/>
    </source>
</evidence>
<dbReference type="AlphaFoldDB" id="A0A8H7T3D2"/>
<evidence type="ECO:0000313" key="12">
    <source>
        <dbReference type="Proteomes" id="UP000664132"/>
    </source>
</evidence>
<keyword evidence="5" id="KW-0378">Hydrolase</keyword>
<dbReference type="InterPro" id="IPR024079">
    <property type="entry name" value="MetalloPept_cat_dom_sf"/>
</dbReference>
<evidence type="ECO:0000256" key="7">
    <source>
        <dbReference type="ARBA" id="ARBA00023049"/>
    </source>
</evidence>
<evidence type="ECO:0000256" key="3">
    <source>
        <dbReference type="ARBA" id="ARBA00022723"/>
    </source>
</evidence>
<dbReference type="CDD" id="cd04275">
    <property type="entry name" value="ZnMc_pappalysin_like"/>
    <property type="match status" value="1"/>
</dbReference>
<evidence type="ECO:0000256" key="9">
    <source>
        <dbReference type="SAM" id="SignalP"/>
    </source>
</evidence>
<name>A0A8H7T3D2_9HELO</name>
<comment type="caution">
    <text evidence="11">The sequence shown here is derived from an EMBL/GenBank/DDBJ whole genome shotgun (WGS) entry which is preliminary data.</text>
</comment>
<dbReference type="Gene3D" id="3.40.390.10">
    <property type="entry name" value="Collagenase (Catalytic Domain)"/>
    <property type="match status" value="1"/>
</dbReference>
<dbReference type="Pfam" id="PF05572">
    <property type="entry name" value="Peptidase_M43"/>
    <property type="match status" value="1"/>
</dbReference>
<dbReference type="Proteomes" id="UP000664132">
    <property type="component" value="Unassembled WGS sequence"/>
</dbReference>